<keyword evidence="3" id="KW-0413">Isomerase</keyword>
<dbReference type="CDD" id="cd03786">
    <property type="entry name" value="GTB_UDP-GlcNAc_2-Epimerase"/>
    <property type="match status" value="1"/>
</dbReference>
<reference evidence="3" key="3">
    <citation type="submission" date="2024-09" db="EMBL/GenBank/DDBJ databases">
        <authorList>
            <person name="Sun Q."/>
        </authorList>
    </citation>
    <scope>NUCLEOTIDE SEQUENCE</scope>
    <source>
        <strain evidence="3">NBRC 114356</strain>
    </source>
</reference>
<dbReference type="AlphaFoldDB" id="A0ABD5Z151"/>
<comment type="caution">
    <text evidence="3">The sequence shown here is derived from an EMBL/GenBank/DDBJ whole genome shotgun (WGS) entry which is preliminary data.</text>
</comment>
<dbReference type="NCBIfam" id="TIGR00236">
    <property type="entry name" value="wecB"/>
    <property type="match status" value="1"/>
</dbReference>
<protein>
    <submittedName>
        <fullName evidence="3">Non-hydrolyzing UDP-N-acetylglucosamine 2-epimerase</fullName>
        <ecNumber evidence="3">5.1.3.14</ecNumber>
    </submittedName>
</protein>
<evidence type="ECO:0000259" key="1">
    <source>
        <dbReference type="Pfam" id="PF02350"/>
    </source>
</evidence>
<dbReference type="GO" id="GO:0008761">
    <property type="term" value="F:UDP-N-acetylglucosamine 2-epimerase activity"/>
    <property type="evidence" value="ECO:0007669"/>
    <property type="project" value="UniProtKB-EC"/>
</dbReference>
<accession>A0ABD5Z151</accession>
<dbReference type="Pfam" id="PF02350">
    <property type="entry name" value="Epimerase_2"/>
    <property type="match status" value="1"/>
</dbReference>
<dbReference type="RefSeq" id="WP_279528839.1">
    <property type="nucleotide sequence ID" value="NZ_CP122312.1"/>
</dbReference>
<gene>
    <name evidence="3" type="primary">wecB</name>
    <name evidence="2" type="ORF">ACFQJ9_00735</name>
    <name evidence="3" type="ORF">ACFQJ9_05515</name>
</gene>
<evidence type="ECO:0000313" key="4">
    <source>
        <dbReference type="Proteomes" id="UP001596447"/>
    </source>
</evidence>
<dbReference type="PANTHER" id="PTHR43174">
    <property type="entry name" value="UDP-N-ACETYLGLUCOSAMINE 2-EPIMERASE"/>
    <property type="match status" value="1"/>
</dbReference>
<reference evidence="4" key="2">
    <citation type="journal article" date="2019" name="Int. J. Syst. Evol. Microbiol.">
        <title>The Global Catalogue of Microorganisms (GCM) 10K type strain sequencing project: providing services to taxonomists for standard genome sequencing and annotation.</title>
        <authorList>
            <consortium name="The Broad Institute Genomics Platform"/>
            <consortium name="The Broad Institute Genome Sequencing Center for Infectious Disease"/>
            <person name="Wu L."/>
            <person name="Ma J."/>
        </authorList>
    </citation>
    <scope>NUCLEOTIDE SEQUENCE [LARGE SCALE GENOMIC DNA]</scope>
    <source>
        <strain evidence="4">XZGYJ-43</strain>
    </source>
</reference>
<dbReference type="Gene3D" id="3.40.50.2000">
    <property type="entry name" value="Glycogen Phosphorylase B"/>
    <property type="match status" value="2"/>
</dbReference>
<dbReference type="EMBL" id="JBHTAR010000011">
    <property type="protein sequence ID" value="MFC7198884.1"/>
    <property type="molecule type" value="Genomic_DNA"/>
</dbReference>
<dbReference type="InterPro" id="IPR029767">
    <property type="entry name" value="WecB-like"/>
</dbReference>
<dbReference type="EC" id="5.1.3.14" evidence="3"/>
<proteinExistence type="predicted"/>
<dbReference type="InterPro" id="IPR003331">
    <property type="entry name" value="UDP_GlcNAc_Epimerase_2_dom"/>
</dbReference>
<name>A0ABD5Z151_9EURY</name>
<feature type="domain" description="UDP-N-acetylglucosamine 2-epimerase" evidence="1">
    <location>
        <begin position="25"/>
        <end position="351"/>
    </location>
</feature>
<keyword evidence="4" id="KW-1185">Reference proteome</keyword>
<sequence length="355" mass="38274">MTRVLSVVGARPQFVKAFPVSRALRRRHEGVLVHTGQHYDEELSDVFFEELDIPEPDYNLGVGSAPHGEQTAAVMRRLDDVLDAEDPDVVLVYGDTNSTLAAALVAGKRDTALAHVEAGLRSGDRSMPEEVNRLLTDHVADHNYAPAEGAADQLRAEGVAGEVFVTGDVMYDAVLAARDRDFGGSTALDDHGVDPDEFVLATVHRAANTDDPERLASVLDGLAATDDPVVLPLHPRTENALDEYGLAERAAAELDLVDPLGYLDFLRLLSAARTVATDSGGVQKEAFYLDTPCVTLREETEWVETVDARWNTLVGADTAAIVDALDGERPRPEKPSLYGDGDAAGRIAEALDRVE</sequence>
<reference evidence="3" key="1">
    <citation type="journal article" date="2014" name="Int. J. Syst. Evol. Microbiol.">
        <title>Complete genome sequence of Corynebacterium casei LMG S-19264T (=DSM 44701T), isolated from a smear-ripened cheese.</title>
        <authorList>
            <consortium name="US DOE Joint Genome Institute (JGI-PGF)"/>
            <person name="Walter F."/>
            <person name="Albersmeier A."/>
            <person name="Kalinowski J."/>
            <person name="Ruckert C."/>
        </authorList>
    </citation>
    <scope>NUCLEOTIDE SEQUENCE [LARGE SCALE GENOMIC DNA]</scope>
    <source>
        <strain evidence="3">NBRC 114356</strain>
    </source>
</reference>
<evidence type="ECO:0000313" key="2">
    <source>
        <dbReference type="EMBL" id="MFC7198037.1"/>
    </source>
</evidence>
<dbReference type="EMBL" id="JBHTAR010000002">
    <property type="protein sequence ID" value="MFC7198037.1"/>
    <property type="molecule type" value="Genomic_DNA"/>
</dbReference>
<organism evidence="3 4">
    <name type="scientific">Halospeciosus flavus</name>
    <dbReference type="NCBI Taxonomy" id="3032283"/>
    <lineage>
        <taxon>Archaea</taxon>
        <taxon>Methanobacteriati</taxon>
        <taxon>Methanobacteriota</taxon>
        <taxon>Stenosarchaea group</taxon>
        <taxon>Halobacteria</taxon>
        <taxon>Halobacteriales</taxon>
        <taxon>Halobacteriaceae</taxon>
        <taxon>Halospeciosus</taxon>
    </lineage>
</organism>
<dbReference type="SUPFAM" id="SSF53756">
    <property type="entry name" value="UDP-Glycosyltransferase/glycogen phosphorylase"/>
    <property type="match status" value="1"/>
</dbReference>
<evidence type="ECO:0000313" key="3">
    <source>
        <dbReference type="EMBL" id="MFC7198884.1"/>
    </source>
</evidence>
<dbReference type="PANTHER" id="PTHR43174:SF1">
    <property type="entry name" value="UDP-N-ACETYLGLUCOSAMINE 2-EPIMERASE"/>
    <property type="match status" value="1"/>
</dbReference>
<dbReference type="Proteomes" id="UP001596447">
    <property type="component" value="Unassembled WGS sequence"/>
</dbReference>